<dbReference type="GeneID" id="34518238"/>
<evidence type="ECO:0000256" key="1">
    <source>
        <dbReference type="SAM" id="Coils"/>
    </source>
</evidence>
<gene>
    <name evidence="3" type="ORF">KUCA_T00000802001</name>
</gene>
<dbReference type="AlphaFoldDB" id="W6MST1"/>
<proteinExistence type="predicted"/>
<protein>
    <submittedName>
        <fullName evidence="3">Uncharacterized protein</fullName>
    </submittedName>
</protein>
<keyword evidence="1" id="KW-0175">Coiled coil</keyword>
<feature type="region of interest" description="Disordered" evidence="2">
    <location>
        <begin position="1"/>
        <end position="21"/>
    </location>
</feature>
<evidence type="ECO:0000256" key="2">
    <source>
        <dbReference type="SAM" id="MobiDB-lite"/>
    </source>
</evidence>
<feature type="compositionally biased region" description="Polar residues" evidence="2">
    <location>
        <begin position="1"/>
        <end position="13"/>
    </location>
</feature>
<dbReference type="Proteomes" id="UP000019384">
    <property type="component" value="Unassembled WGS sequence"/>
</dbReference>
<keyword evidence="4" id="KW-1185">Reference proteome</keyword>
<reference evidence="3" key="1">
    <citation type="submission" date="2013-12" db="EMBL/GenBank/DDBJ databases">
        <authorList>
            <person name="Genoscope - CEA"/>
        </authorList>
    </citation>
    <scope>NUCLEOTIDE SEQUENCE</scope>
    <source>
        <strain evidence="3">CBS 1993</strain>
    </source>
</reference>
<accession>W6MST1</accession>
<dbReference type="OrthoDB" id="244061at2759"/>
<feature type="coiled-coil region" evidence="1">
    <location>
        <begin position="86"/>
        <end position="113"/>
    </location>
</feature>
<sequence length="119" mass="13756">MTTRGHTGTQEAPQRQKITDRPISTLVKESFECERKILELDAQTIVADLNMMEAINTDAVLRYRAYEKQLNALSDSGSKIRQHNDIEVSVDKLQVLSEEIDEWSAELEVKARRYIKNYK</sequence>
<evidence type="ECO:0000313" key="4">
    <source>
        <dbReference type="Proteomes" id="UP000019384"/>
    </source>
</evidence>
<dbReference type="HOGENOM" id="CLU_2061844_0_0_1"/>
<reference evidence="3" key="2">
    <citation type="submission" date="2014-02" db="EMBL/GenBank/DDBJ databases">
        <title>Complete DNA sequence of /Kuraishia capsulata/ illustrates novel genomic features among budding yeasts (/Saccharomycotina/).</title>
        <authorList>
            <person name="Morales L."/>
            <person name="Noel B."/>
            <person name="Porcel B."/>
            <person name="Marcet-Houben M."/>
            <person name="Hullo M-F."/>
            <person name="Sacerdot C."/>
            <person name="Tekaia F."/>
            <person name="Leh-Louis V."/>
            <person name="Despons L."/>
            <person name="Khanna V."/>
            <person name="Aury J-M."/>
            <person name="Barbe V."/>
            <person name="Couloux A."/>
            <person name="Labadie K."/>
            <person name="Pelletier E."/>
            <person name="Souciet J-L."/>
            <person name="Boekhout T."/>
            <person name="Gabaldon T."/>
            <person name="Wincker P."/>
            <person name="Dujon B."/>
        </authorList>
    </citation>
    <scope>NUCLEOTIDE SEQUENCE</scope>
    <source>
        <strain evidence="3">CBS 1993</strain>
    </source>
</reference>
<name>W6MST1_9ASCO</name>
<dbReference type="EMBL" id="HG793125">
    <property type="protein sequence ID" value="CDK24835.1"/>
    <property type="molecule type" value="Genomic_DNA"/>
</dbReference>
<dbReference type="RefSeq" id="XP_022456850.1">
    <property type="nucleotide sequence ID" value="XM_022605376.1"/>
</dbReference>
<organism evidence="3 4">
    <name type="scientific">Kuraishia capsulata CBS 1993</name>
    <dbReference type="NCBI Taxonomy" id="1382522"/>
    <lineage>
        <taxon>Eukaryota</taxon>
        <taxon>Fungi</taxon>
        <taxon>Dikarya</taxon>
        <taxon>Ascomycota</taxon>
        <taxon>Saccharomycotina</taxon>
        <taxon>Pichiomycetes</taxon>
        <taxon>Pichiales</taxon>
        <taxon>Pichiaceae</taxon>
        <taxon>Kuraishia</taxon>
    </lineage>
</organism>
<evidence type="ECO:0000313" key="3">
    <source>
        <dbReference type="EMBL" id="CDK24835.1"/>
    </source>
</evidence>